<dbReference type="PROSITE" id="PS51012">
    <property type="entry name" value="ABC_TM2"/>
    <property type="match status" value="1"/>
</dbReference>
<organism evidence="10 11">
    <name type="scientific">Enhydrobacter aerosaccus</name>
    <dbReference type="NCBI Taxonomy" id="225324"/>
    <lineage>
        <taxon>Bacteria</taxon>
        <taxon>Pseudomonadati</taxon>
        <taxon>Pseudomonadota</taxon>
        <taxon>Alphaproteobacteria</taxon>
        <taxon>Hyphomicrobiales</taxon>
        <taxon>Enhydrobacter</taxon>
    </lineage>
</organism>
<dbReference type="InterPro" id="IPR013525">
    <property type="entry name" value="ABC2_TM"/>
</dbReference>
<feature type="domain" description="ABC transmembrane type-2" evidence="9">
    <location>
        <begin position="133"/>
        <end position="364"/>
    </location>
</feature>
<feature type="transmembrane region" description="Helical" evidence="8">
    <location>
        <begin position="172"/>
        <end position="195"/>
    </location>
</feature>
<accession>A0A1T4T0D0</accession>
<evidence type="ECO:0000313" key="11">
    <source>
        <dbReference type="Proteomes" id="UP000190092"/>
    </source>
</evidence>
<dbReference type="PANTHER" id="PTHR30294">
    <property type="entry name" value="MEMBRANE COMPONENT OF ABC TRANSPORTER YHHJ-RELATED"/>
    <property type="match status" value="1"/>
</dbReference>
<keyword evidence="3 8" id="KW-0813">Transport</keyword>
<dbReference type="PRINTS" id="PR00164">
    <property type="entry name" value="ABC2TRNSPORT"/>
</dbReference>
<comment type="caution">
    <text evidence="8">Lacks conserved residue(s) required for the propagation of feature annotation.</text>
</comment>
<feature type="transmembrane region" description="Helical" evidence="8">
    <location>
        <begin position="284"/>
        <end position="304"/>
    </location>
</feature>
<feature type="transmembrane region" description="Helical" evidence="8">
    <location>
        <begin position="221"/>
        <end position="245"/>
    </location>
</feature>
<keyword evidence="4 8" id="KW-1003">Cell membrane</keyword>
<evidence type="ECO:0000256" key="4">
    <source>
        <dbReference type="ARBA" id="ARBA00022475"/>
    </source>
</evidence>
<dbReference type="STRING" id="225324.SAMN02745126_05429"/>
<gene>
    <name evidence="10" type="ORF">SAMN02745126_05429</name>
</gene>
<evidence type="ECO:0000256" key="2">
    <source>
        <dbReference type="ARBA" id="ARBA00007783"/>
    </source>
</evidence>
<evidence type="ECO:0000256" key="8">
    <source>
        <dbReference type="RuleBase" id="RU361157"/>
    </source>
</evidence>
<proteinExistence type="inferred from homology"/>
<evidence type="ECO:0000313" key="10">
    <source>
        <dbReference type="EMBL" id="SKA33913.1"/>
    </source>
</evidence>
<dbReference type="GO" id="GO:0140359">
    <property type="term" value="F:ABC-type transporter activity"/>
    <property type="evidence" value="ECO:0007669"/>
    <property type="project" value="InterPro"/>
</dbReference>
<evidence type="ECO:0000256" key="7">
    <source>
        <dbReference type="ARBA" id="ARBA00023136"/>
    </source>
</evidence>
<dbReference type="InterPro" id="IPR000412">
    <property type="entry name" value="ABC_2_transport"/>
</dbReference>
<evidence type="ECO:0000256" key="1">
    <source>
        <dbReference type="ARBA" id="ARBA00004651"/>
    </source>
</evidence>
<sequence length="366" mass="40540">MLRRILSLIIKEFLTLWKDPKSRFVIIAPPLIQLVLFANAATFDVNHVALGLWVEDSAHPARELVSRFEGSTAFDVVAHFDNPGDVERALSAQRVKAILHLGQTFSADVLAGRPAKVQLLLDGRRSNTALIVQNYAATILESFQRQRSIRPEAGLQLETRAWFNPNYDSQWFILPGLTVLLTAVATILITALSVARERELGTFEQLLVTPLRPMEILLGKAIPPTCIGFVEANVIATIAVVFYGVPFIGNILLFHVAVAAFAVSTIGIGMVISSIARTQQQAILGVFIFLAPAIVLSGFATPIANMPQWSQELTRINPIAYMIRLTRGIFLQDVSWSLAWDQLWPMLVIGIVTQAYSTWLFARKLQ</sequence>
<keyword evidence="6 8" id="KW-1133">Transmembrane helix</keyword>
<dbReference type="Proteomes" id="UP000190092">
    <property type="component" value="Unassembled WGS sequence"/>
</dbReference>
<keyword evidence="7 8" id="KW-0472">Membrane</keyword>
<dbReference type="InterPro" id="IPR051449">
    <property type="entry name" value="ABC-2_transporter_component"/>
</dbReference>
<evidence type="ECO:0000259" key="9">
    <source>
        <dbReference type="PROSITE" id="PS51012"/>
    </source>
</evidence>
<comment type="subcellular location">
    <subcellularLocation>
        <location evidence="8">Cell inner membrane</location>
        <topology evidence="8">Multi-pass membrane protein</topology>
    </subcellularLocation>
    <subcellularLocation>
        <location evidence="1">Cell membrane</location>
        <topology evidence="1">Multi-pass membrane protein</topology>
    </subcellularLocation>
</comment>
<dbReference type="AlphaFoldDB" id="A0A1T4T0D0"/>
<protein>
    <recommendedName>
        <fullName evidence="8">Transport permease protein</fullName>
    </recommendedName>
</protein>
<comment type="similarity">
    <text evidence="2 8">Belongs to the ABC-2 integral membrane protein family.</text>
</comment>
<dbReference type="PANTHER" id="PTHR30294:SF44">
    <property type="entry name" value="MULTIDRUG ABC TRANSPORTER PERMEASE YBHR-RELATED"/>
    <property type="match status" value="1"/>
</dbReference>
<dbReference type="OrthoDB" id="9784671at2"/>
<dbReference type="Pfam" id="PF12698">
    <property type="entry name" value="ABC2_membrane_3"/>
    <property type="match status" value="1"/>
</dbReference>
<dbReference type="EMBL" id="FUWJ01000011">
    <property type="protein sequence ID" value="SKA33913.1"/>
    <property type="molecule type" value="Genomic_DNA"/>
</dbReference>
<evidence type="ECO:0000256" key="6">
    <source>
        <dbReference type="ARBA" id="ARBA00022989"/>
    </source>
</evidence>
<evidence type="ECO:0000256" key="3">
    <source>
        <dbReference type="ARBA" id="ARBA00022448"/>
    </source>
</evidence>
<keyword evidence="11" id="KW-1185">Reference proteome</keyword>
<dbReference type="RefSeq" id="WP_085937158.1">
    <property type="nucleotide sequence ID" value="NZ_FUWJ01000011.1"/>
</dbReference>
<dbReference type="Gene3D" id="3.40.1710.10">
    <property type="entry name" value="abc type-2 transporter like domain"/>
    <property type="match status" value="1"/>
</dbReference>
<dbReference type="GO" id="GO:0043190">
    <property type="term" value="C:ATP-binding cassette (ABC) transporter complex"/>
    <property type="evidence" value="ECO:0007669"/>
    <property type="project" value="InterPro"/>
</dbReference>
<name>A0A1T4T0D0_9HYPH</name>
<dbReference type="InterPro" id="IPR047817">
    <property type="entry name" value="ABC2_TM_bact-type"/>
</dbReference>
<feature type="transmembrane region" description="Helical" evidence="8">
    <location>
        <begin position="343"/>
        <end position="362"/>
    </location>
</feature>
<keyword evidence="5 8" id="KW-0812">Transmembrane</keyword>
<evidence type="ECO:0000256" key="5">
    <source>
        <dbReference type="ARBA" id="ARBA00022692"/>
    </source>
</evidence>
<reference evidence="11" key="1">
    <citation type="submission" date="2017-02" db="EMBL/GenBank/DDBJ databases">
        <authorList>
            <person name="Varghese N."/>
            <person name="Submissions S."/>
        </authorList>
    </citation>
    <scope>NUCLEOTIDE SEQUENCE [LARGE SCALE GENOMIC DNA]</scope>
    <source>
        <strain evidence="11">ATCC 27094</strain>
    </source>
</reference>
<feature type="transmembrane region" description="Helical" evidence="8">
    <location>
        <begin position="251"/>
        <end position="272"/>
    </location>
</feature>